<evidence type="ECO:0000256" key="5">
    <source>
        <dbReference type="ARBA" id="ARBA00022759"/>
    </source>
</evidence>
<dbReference type="GO" id="GO:0004519">
    <property type="term" value="F:endonuclease activity"/>
    <property type="evidence" value="ECO:0007669"/>
    <property type="project" value="UniProtKB-KW"/>
</dbReference>
<evidence type="ECO:0000256" key="6">
    <source>
        <dbReference type="ARBA" id="ARBA00022801"/>
    </source>
</evidence>
<evidence type="ECO:0000259" key="8">
    <source>
        <dbReference type="Pfam" id="PF05840"/>
    </source>
</evidence>
<gene>
    <name evidence="9" type="ORF">ACFO3I_04860</name>
</gene>
<feature type="domain" description="Replication gene A protein-like" evidence="8">
    <location>
        <begin position="83"/>
        <end position="423"/>
    </location>
</feature>
<dbReference type="Proteomes" id="UP001595962">
    <property type="component" value="Unassembled WGS sequence"/>
</dbReference>
<name>A0ABV9JIK4_9GAMM</name>
<protein>
    <submittedName>
        <fullName evidence="9">Replication endonuclease</fullName>
    </submittedName>
</protein>
<dbReference type="EMBL" id="JBHSGB010000005">
    <property type="protein sequence ID" value="MFC4654356.1"/>
    <property type="molecule type" value="Genomic_DNA"/>
</dbReference>
<evidence type="ECO:0000313" key="9">
    <source>
        <dbReference type="EMBL" id="MFC4654356.1"/>
    </source>
</evidence>
<evidence type="ECO:0000256" key="7">
    <source>
        <dbReference type="SAM" id="MobiDB-lite"/>
    </source>
</evidence>
<dbReference type="InterPro" id="IPR008766">
    <property type="entry name" value="Replication_gene_A-like"/>
</dbReference>
<keyword evidence="5 9" id="KW-0255">Endonuclease</keyword>
<evidence type="ECO:0000256" key="1">
    <source>
        <dbReference type="ARBA" id="ARBA00003293"/>
    </source>
</evidence>
<sequence length="668" mass="76122">MHLNHSLQRDQERFVTNMLRGLPHSFTAPLLPLANAARNEPTVENNKAFRKAATKKRQQYSRKMAYLQGWKIPAKVINTKERTRELAQQLASQCYSDMCEVAEEFENEDFDVSLVATYDRVRELSLLRMPHIQPPLADYQVPETMECALLRLKCEKWWTRKLLKLRKQHLETLEILVGKVGRETSPYASSKAVSEFVRDKEAQRRWAESLLLINEAGDELALINAIEASVANPENARAELMKRIRGIEEHADELGFVPVFLTLTAPSRMHPSSPKWDGSTPRDTQNYLVDVWAKARSTLNRCGFHYFGVRVAEPHKDGAPHWHMLLFTHPADIRTMCRIIRRYFCREDLDELMLRFKNRKALRKKWRKARQRWGLAKHNGYKVAEPRKFYMPFQPRFDAEFIDPSRGSAAAYIAKYISKNINGHEVADLIDKETGKTLGQGVCNVKTWSSVWCIRQFQFQGCDPITAYREIRRVREAFADEHMHEVEKLRAAADSNNFIDFIRAMKTIRTDLQYEYTPYGNAYGEATKRVKGLAVCGITVCTRPHKWVMRRKAQKVGAADKSWTCGINCTPPAFGPSHGQNGPNTGKNGAATGLPHPTPPAKADLHGIDAEAMALLNRGYTVVISGQRWKLRHGSLEQLPDPPHPSGRVNYIVKMRGGSASGKPRAAP</sequence>
<comment type="caution">
    <text evidence="9">The sequence shown here is derived from an EMBL/GenBank/DDBJ whole genome shotgun (WGS) entry which is preliminary data.</text>
</comment>
<keyword evidence="6" id="KW-0378">Hydrolase</keyword>
<comment type="similarity">
    <text evidence="2">Belongs to the phage GPA family.</text>
</comment>
<keyword evidence="4" id="KW-0540">Nuclease</keyword>
<evidence type="ECO:0000256" key="3">
    <source>
        <dbReference type="ARBA" id="ARBA00022705"/>
    </source>
</evidence>
<keyword evidence="3" id="KW-0235">DNA replication</keyword>
<accession>A0ABV9JIK4</accession>
<dbReference type="Pfam" id="PF05840">
    <property type="entry name" value="Phage_GPA"/>
    <property type="match status" value="1"/>
</dbReference>
<keyword evidence="10" id="KW-1185">Reference proteome</keyword>
<dbReference type="RefSeq" id="WP_377332209.1">
    <property type="nucleotide sequence ID" value="NZ_JBHSGB010000005.1"/>
</dbReference>
<evidence type="ECO:0000313" key="10">
    <source>
        <dbReference type="Proteomes" id="UP001595962"/>
    </source>
</evidence>
<evidence type="ECO:0000256" key="4">
    <source>
        <dbReference type="ARBA" id="ARBA00022722"/>
    </source>
</evidence>
<comment type="function">
    <text evidence="1">Possible endonuclease which induces a single-strand cut and initiates DNA replication.</text>
</comment>
<feature type="compositionally biased region" description="Polar residues" evidence="7">
    <location>
        <begin position="578"/>
        <end position="587"/>
    </location>
</feature>
<evidence type="ECO:0000256" key="2">
    <source>
        <dbReference type="ARBA" id="ARBA00009260"/>
    </source>
</evidence>
<organism evidence="9 10">
    <name type="scientific">Rheinheimera marina</name>
    <dbReference type="NCBI Taxonomy" id="1774958"/>
    <lineage>
        <taxon>Bacteria</taxon>
        <taxon>Pseudomonadati</taxon>
        <taxon>Pseudomonadota</taxon>
        <taxon>Gammaproteobacteria</taxon>
        <taxon>Chromatiales</taxon>
        <taxon>Chromatiaceae</taxon>
        <taxon>Rheinheimera</taxon>
    </lineage>
</organism>
<feature type="region of interest" description="Disordered" evidence="7">
    <location>
        <begin position="576"/>
        <end position="604"/>
    </location>
</feature>
<reference evidence="10" key="1">
    <citation type="journal article" date="2019" name="Int. J. Syst. Evol. Microbiol.">
        <title>The Global Catalogue of Microorganisms (GCM) 10K type strain sequencing project: providing services to taxonomists for standard genome sequencing and annotation.</title>
        <authorList>
            <consortium name="The Broad Institute Genomics Platform"/>
            <consortium name="The Broad Institute Genome Sequencing Center for Infectious Disease"/>
            <person name="Wu L."/>
            <person name="Ma J."/>
        </authorList>
    </citation>
    <scope>NUCLEOTIDE SEQUENCE [LARGE SCALE GENOMIC DNA]</scope>
    <source>
        <strain evidence="10">DT28</strain>
    </source>
</reference>
<proteinExistence type="inferred from homology"/>